<keyword evidence="4" id="KW-0282">Flagellum</keyword>
<dbReference type="RefSeq" id="WP_090839951.1">
    <property type="nucleotide sequence ID" value="NZ_FNIL01000001.1"/>
</dbReference>
<feature type="transmembrane region" description="Helical" evidence="2">
    <location>
        <begin position="12"/>
        <end position="37"/>
    </location>
</feature>
<evidence type="ECO:0000256" key="2">
    <source>
        <dbReference type="SAM" id="Phobius"/>
    </source>
</evidence>
<dbReference type="AlphaFoldDB" id="A0A1H0A4D8"/>
<keyword evidence="2" id="KW-1133">Transmembrane helix</keyword>
<dbReference type="Proteomes" id="UP000198778">
    <property type="component" value="Unassembled WGS sequence"/>
</dbReference>
<dbReference type="InterPro" id="IPR038076">
    <property type="entry name" value="MgtE_N_sf"/>
</dbReference>
<dbReference type="InterPro" id="IPR006668">
    <property type="entry name" value="Mg_transptr_MgtE_intracell_dom"/>
</dbReference>
<keyword evidence="4" id="KW-0966">Cell projection</keyword>
<dbReference type="OrthoDB" id="2888242at2"/>
<dbReference type="Gene3D" id="1.25.60.10">
    <property type="entry name" value="MgtE N-terminal domain-like"/>
    <property type="match status" value="1"/>
</dbReference>
<proteinExistence type="predicted"/>
<evidence type="ECO:0000313" key="5">
    <source>
        <dbReference type="Proteomes" id="UP000198778"/>
    </source>
</evidence>
<accession>A0A1H0A4D8</accession>
<keyword evidence="1" id="KW-0175">Coiled coil</keyword>
<feature type="domain" description="Magnesium transporter MgtE intracellular" evidence="3">
    <location>
        <begin position="123"/>
        <end position="184"/>
    </location>
</feature>
<evidence type="ECO:0000313" key="4">
    <source>
        <dbReference type="EMBL" id="SDN28091.1"/>
    </source>
</evidence>
<keyword evidence="2" id="KW-0472">Membrane</keyword>
<organism evidence="4 5">
    <name type="scientific">Alkalicoccus daliensis</name>
    <dbReference type="NCBI Taxonomy" id="745820"/>
    <lineage>
        <taxon>Bacteria</taxon>
        <taxon>Bacillati</taxon>
        <taxon>Bacillota</taxon>
        <taxon>Bacilli</taxon>
        <taxon>Bacillales</taxon>
        <taxon>Bacillaceae</taxon>
        <taxon>Alkalicoccus</taxon>
    </lineage>
</organism>
<dbReference type="SUPFAM" id="SSF158791">
    <property type="entry name" value="MgtE N-terminal domain-like"/>
    <property type="match status" value="1"/>
</dbReference>
<dbReference type="Pfam" id="PF03448">
    <property type="entry name" value="MgtE_N"/>
    <property type="match status" value="1"/>
</dbReference>
<gene>
    <name evidence="4" type="ORF">SAMN04488053_101339</name>
</gene>
<sequence>MTKQKEKTQNKFQIIFMIVIIPLVFALILAVVMLYYLGFNVGDTVRDLASNLPFVESEQEDEIDEEEYLAQLEFENESYAQRIQELERELEAATSELAGIEEELSAVENEEEEDGEEADQALADFNDVVRTLSEMTASRAASIIEELPEEQAVLYLRGMNVNTRAEILSRVDAELAASILNQISN</sequence>
<dbReference type="STRING" id="745820.SAMN04488053_101339"/>
<evidence type="ECO:0000256" key="1">
    <source>
        <dbReference type="SAM" id="Coils"/>
    </source>
</evidence>
<keyword evidence="5" id="KW-1185">Reference proteome</keyword>
<name>A0A1H0A4D8_9BACI</name>
<feature type="coiled-coil region" evidence="1">
    <location>
        <begin position="69"/>
        <end position="117"/>
    </location>
</feature>
<keyword evidence="2" id="KW-0812">Transmembrane</keyword>
<protein>
    <submittedName>
        <fullName evidence="4">Flagellar motility protein MotE, a chaperone for MotC folding</fullName>
    </submittedName>
</protein>
<keyword evidence="4" id="KW-0969">Cilium</keyword>
<reference evidence="5" key="1">
    <citation type="submission" date="2016-10" db="EMBL/GenBank/DDBJ databases">
        <authorList>
            <person name="Varghese N."/>
            <person name="Submissions S."/>
        </authorList>
    </citation>
    <scope>NUCLEOTIDE SEQUENCE [LARGE SCALE GENOMIC DNA]</scope>
    <source>
        <strain evidence="5">CGMCC 1.10369</strain>
    </source>
</reference>
<evidence type="ECO:0000259" key="3">
    <source>
        <dbReference type="Pfam" id="PF03448"/>
    </source>
</evidence>
<dbReference type="EMBL" id="FNIL01000001">
    <property type="protein sequence ID" value="SDN28091.1"/>
    <property type="molecule type" value="Genomic_DNA"/>
</dbReference>